<reference evidence="2" key="2">
    <citation type="submission" date="2019-06" db="EMBL/GenBank/DDBJ databases">
        <title>Genomics analysis of Aphanomyces spp. identifies a new class of oomycete effector associated with host adaptation.</title>
        <authorList>
            <person name="Gaulin E."/>
        </authorList>
    </citation>
    <scope>NUCLEOTIDE SEQUENCE</scope>
    <source>
        <strain evidence="2">CBS 578.67</strain>
    </source>
</reference>
<dbReference type="OrthoDB" id="10673017at2759"/>
<feature type="compositionally biased region" description="Acidic residues" evidence="1">
    <location>
        <begin position="1"/>
        <end position="15"/>
    </location>
</feature>
<feature type="compositionally biased region" description="Basic and acidic residues" evidence="1">
    <location>
        <begin position="342"/>
        <end position="366"/>
    </location>
</feature>
<feature type="compositionally biased region" description="Low complexity" evidence="1">
    <location>
        <begin position="315"/>
        <end position="326"/>
    </location>
</feature>
<protein>
    <submittedName>
        <fullName evidence="3">Aste57867_9015 protein</fullName>
    </submittedName>
</protein>
<evidence type="ECO:0000313" key="3">
    <source>
        <dbReference type="EMBL" id="VFT85899.1"/>
    </source>
</evidence>
<feature type="compositionally biased region" description="Low complexity" evidence="1">
    <location>
        <begin position="420"/>
        <end position="429"/>
    </location>
</feature>
<sequence>MADIDEDLYADDEFDESPHAGASTDPVKEPENYDEDAEWGAEEKEAPMATPTAQSSPKEEEDVHIREPDPVADCTSLIAPRESTRCMCVDDADGPPADEPDTTPSVEIGVASNDYDDELVRLHCGPKNARRHEASTSLVIDDAKTVGDSDVPIAAKIAAKRVGEWNLRVKKERVKAEAEEGRKREMRRAWRQSVLVDPPKDRESRLVECKQHARRVKEAKVDADARERNQRWYKRKADAGLTTHCLGHTDAVQRAQAIASDYLHAKREEAKMAAAKWHRRAVEMQRVAAVAKESRERSSQYVCGSFVLKKNGNVAASKRAATRTSTEGTAPTSAMSTARLKTCGEEAEALRVESKSDGDPRTDDAVKIPTEAPLREVNDRQSSNLEAREESTDASVAPRHAPQEDVGLTQTAIEDDAPRSSEPSESCEPVGEIEPEHHDPHGTSKGSSTSKIALNTSIYMDTTIVVDAHPSKSDGEDGMRAADTTAAPTIYGASTTAI</sequence>
<dbReference type="EMBL" id="VJMH01005122">
    <property type="protein sequence ID" value="KAF0700485.1"/>
    <property type="molecule type" value="Genomic_DNA"/>
</dbReference>
<gene>
    <name evidence="3" type="primary">Aste57867_9015</name>
    <name evidence="2" type="ORF">As57867_008979</name>
    <name evidence="3" type="ORF">ASTE57867_9015</name>
</gene>
<evidence type="ECO:0000256" key="1">
    <source>
        <dbReference type="SAM" id="MobiDB-lite"/>
    </source>
</evidence>
<dbReference type="Proteomes" id="UP000332933">
    <property type="component" value="Unassembled WGS sequence"/>
</dbReference>
<name>A0A485KLU9_9STRA</name>
<feature type="region of interest" description="Disordered" evidence="1">
    <location>
        <begin position="314"/>
        <end position="451"/>
    </location>
</feature>
<reference evidence="3 4" key="1">
    <citation type="submission" date="2019-03" db="EMBL/GenBank/DDBJ databases">
        <authorList>
            <person name="Gaulin E."/>
            <person name="Dumas B."/>
        </authorList>
    </citation>
    <scope>NUCLEOTIDE SEQUENCE [LARGE SCALE GENOMIC DNA]</scope>
    <source>
        <strain evidence="3">CBS 568.67</strain>
    </source>
</reference>
<proteinExistence type="predicted"/>
<dbReference type="EMBL" id="CAADRA010005143">
    <property type="protein sequence ID" value="VFT85899.1"/>
    <property type="molecule type" value="Genomic_DNA"/>
</dbReference>
<dbReference type="AlphaFoldDB" id="A0A485KLU9"/>
<feature type="compositionally biased region" description="Acidic residues" evidence="1">
    <location>
        <begin position="90"/>
        <end position="101"/>
    </location>
</feature>
<feature type="compositionally biased region" description="Basic and acidic residues" evidence="1">
    <location>
        <begin position="57"/>
        <end position="69"/>
    </location>
</feature>
<evidence type="ECO:0000313" key="2">
    <source>
        <dbReference type="EMBL" id="KAF0700485.1"/>
    </source>
</evidence>
<organism evidence="3 4">
    <name type="scientific">Aphanomyces stellatus</name>
    <dbReference type="NCBI Taxonomy" id="120398"/>
    <lineage>
        <taxon>Eukaryota</taxon>
        <taxon>Sar</taxon>
        <taxon>Stramenopiles</taxon>
        <taxon>Oomycota</taxon>
        <taxon>Saprolegniomycetes</taxon>
        <taxon>Saprolegniales</taxon>
        <taxon>Verrucalvaceae</taxon>
        <taxon>Aphanomyces</taxon>
    </lineage>
</organism>
<feature type="compositionally biased region" description="Polar residues" evidence="1">
    <location>
        <begin position="327"/>
        <end position="336"/>
    </location>
</feature>
<evidence type="ECO:0000313" key="4">
    <source>
        <dbReference type="Proteomes" id="UP000332933"/>
    </source>
</evidence>
<keyword evidence="4" id="KW-1185">Reference proteome</keyword>
<feature type="region of interest" description="Disordered" evidence="1">
    <location>
        <begin position="1"/>
        <end position="108"/>
    </location>
</feature>
<accession>A0A485KLU9</accession>